<keyword evidence="10" id="KW-1185">Reference proteome</keyword>
<dbReference type="AlphaFoldDB" id="A0A9Q0JME1"/>
<dbReference type="GO" id="GO:0006952">
    <property type="term" value="P:defense response"/>
    <property type="evidence" value="ECO:0007669"/>
    <property type="project" value="UniProtKB-KW"/>
</dbReference>
<evidence type="ECO:0000256" key="4">
    <source>
        <dbReference type="ARBA" id="ARBA00022656"/>
    </source>
</evidence>
<dbReference type="PANTHER" id="PTHR33453">
    <property type="match status" value="1"/>
</dbReference>
<keyword evidence="7 8" id="KW-0652">Protein synthesis inhibitor</keyword>
<dbReference type="EMBL" id="JAKUCV010001525">
    <property type="protein sequence ID" value="KAJ4845985.1"/>
    <property type="molecule type" value="Genomic_DNA"/>
</dbReference>
<evidence type="ECO:0000256" key="5">
    <source>
        <dbReference type="ARBA" id="ARBA00022801"/>
    </source>
</evidence>
<gene>
    <name evidence="9" type="ORF">Tsubulata_000800</name>
</gene>
<organism evidence="9 10">
    <name type="scientific">Turnera subulata</name>
    <dbReference type="NCBI Taxonomy" id="218843"/>
    <lineage>
        <taxon>Eukaryota</taxon>
        <taxon>Viridiplantae</taxon>
        <taxon>Streptophyta</taxon>
        <taxon>Embryophyta</taxon>
        <taxon>Tracheophyta</taxon>
        <taxon>Spermatophyta</taxon>
        <taxon>Magnoliopsida</taxon>
        <taxon>eudicotyledons</taxon>
        <taxon>Gunneridae</taxon>
        <taxon>Pentapetalae</taxon>
        <taxon>rosids</taxon>
        <taxon>fabids</taxon>
        <taxon>Malpighiales</taxon>
        <taxon>Passifloraceae</taxon>
        <taxon>Turnera</taxon>
    </lineage>
</organism>
<evidence type="ECO:0000256" key="3">
    <source>
        <dbReference type="ARBA" id="ARBA00012001"/>
    </source>
</evidence>
<dbReference type="GO" id="GO:0090729">
    <property type="term" value="F:toxin activity"/>
    <property type="evidence" value="ECO:0007669"/>
    <property type="project" value="UniProtKB-KW"/>
</dbReference>
<reference evidence="9" key="1">
    <citation type="submission" date="2022-02" db="EMBL/GenBank/DDBJ databases">
        <authorList>
            <person name="Henning P.M."/>
            <person name="McCubbin A.G."/>
            <person name="Shore J.S."/>
        </authorList>
    </citation>
    <scope>NUCLEOTIDE SEQUENCE</scope>
    <source>
        <strain evidence="9">F60SS</strain>
        <tissue evidence="9">Leaves</tissue>
    </source>
</reference>
<evidence type="ECO:0000256" key="7">
    <source>
        <dbReference type="ARBA" id="ARBA00023193"/>
    </source>
</evidence>
<dbReference type="Gene3D" id="3.40.420.10">
    <property type="entry name" value="Ricin (A subunit), domain 1"/>
    <property type="match status" value="1"/>
</dbReference>
<evidence type="ECO:0000313" key="10">
    <source>
        <dbReference type="Proteomes" id="UP001141552"/>
    </source>
</evidence>
<keyword evidence="5 8" id="KW-0378">Hydrolase</keyword>
<dbReference type="EC" id="3.2.2.22" evidence="3 8"/>
<comment type="catalytic activity">
    <reaction evidence="1 8">
        <text>Endohydrolysis of the N-glycosidic bond at one specific adenosine on the 28S rRNA.</text>
        <dbReference type="EC" id="3.2.2.22"/>
    </reaction>
</comment>
<evidence type="ECO:0000256" key="2">
    <source>
        <dbReference type="ARBA" id="ARBA00008544"/>
    </source>
</evidence>
<evidence type="ECO:0000256" key="1">
    <source>
        <dbReference type="ARBA" id="ARBA00000237"/>
    </source>
</evidence>
<comment type="caution">
    <text evidence="9">The sequence shown here is derived from an EMBL/GenBank/DDBJ whole genome shotgun (WGS) entry which is preliminary data.</text>
</comment>
<evidence type="ECO:0000256" key="8">
    <source>
        <dbReference type="RuleBase" id="RU004915"/>
    </source>
</evidence>
<evidence type="ECO:0000256" key="6">
    <source>
        <dbReference type="ARBA" id="ARBA00022821"/>
    </source>
</evidence>
<proteinExistence type="inferred from homology"/>
<dbReference type="GO" id="GO:0017148">
    <property type="term" value="P:negative regulation of translation"/>
    <property type="evidence" value="ECO:0007669"/>
    <property type="project" value="UniProtKB-KW"/>
</dbReference>
<dbReference type="Proteomes" id="UP001141552">
    <property type="component" value="Unassembled WGS sequence"/>
</dbReference>
<dbReference type="Pfam" id="PF00161">
    <property type="entry name" value="RIP"/>
    <property type="match status" value="1"/>
</dbReference>
<dbReference type="SUPFAM" id="SSF56371">
    <property type="entry name" value="Ribosome inactivating proteins (RIP)"/>
    <property type="match status" value="1"/>
</dbReference>
<keyword evidence="4 8" id="KW-0800">Toxin</keyword>
<dbReference type="InterPro" id="IPR036041">
    <property type="entry name" value="Ribosome-inact_prot_sf"/>
</dbReference>
<comment type="similarity">
    <text evidence="2">Belongs to the ribosome-inactivating protein family. Type 1 RIP subfamily.</text>
</comment>
<sequence>MAPAELPPFNITGANGREWRTRYKQFMKDGRNFIASSFFRFEFYTEEMIDGKLEKVVSKRFKVPLLSKEVGFSLLPIIDRDEDGKDYKMFAVVKHDDLYICGYMNHVGTYLCKDIYDDYANSFEGDVFCLPFTRDYGEMRNAGYWSHVNRVFRQTKTIKFGLEEFRSAVRDLSRGVDAVHVQARSVFILSNMICEGWRFKDVELFFEFPGTRDEPEWYRRMVVTDWGDVSHEVLMLFLQGQEEDNDFGYRHEVEPRKYDGPDSMQRFHALLDEIVTVEDTSSDMEAMRLAQGMFSLPVYDIETAEELFQTVRVCKDNLDRARRILLDWEKPAAASLYENKRGWKGTAKRLAKEKDQGIFMTSQLLGKHEPDPYEDQYSNA</sequence>
<name>A0A9Q0JME1_9ROSI</name>
<evidence type="ECO:0000313" key="9">
    <source>
        <dbReference type="EMBL" id="KAJ4845985.1"/>
    </source>
</evidence>
<reference evidence="9" key="2">
    <citation type="journal article" date="2023" name="Plants (Basel)">
        <title>Annotation of the Turnera subulata (Passifloraceae) Draft Genome Reveals the S-Locus Evolved after the Divergence of Turneroideae from Passifloroideae in a Stepwise Manner.</title>
        <authorList>
            <person name="Henning P.M."/>
            <person name="Roalson E.H."/>
            <person name="Mir W."/>
            <person name="McCubbin A.G."/>
            <person name="Shore J.S."/>
        </authorList>
    </citation>
    <scope>NUCLEOTIDE SEQUENCE</scope>
    <source>
        <strain evidence="9">F60SS</strain>
    </source>
</reference>
<dbReference type="PANTHER" id="PTHR33453:SF9">
    <property type="entry name" value="ALBUMIN B-32"/>
    <property type="match status" value="1"/>
</dbReference>
<dbReference type="GO" id="GO:0030598">
    <property type="term" value="F:rRNA N-glycosylase activity"/>
    <property type="evidence" value="ECO:0007669"/>
    <property type="project" value="UniProtKB-EC"/>
</dbReference>
<protein>
    <recommendedName>
        <fullName evidence="3 8">rRNA N-glycosylase</fullName>
        <ecNumber evidence="3 8">3.2.2.22</ecNumber>
    </recommendedName>
</protein>
<accession>A0A9Q0JME1</accession>
<dbReference type="InterPro" id="IPR001574">
    <property type="entry name" value="Ribosome_inactivat_prot"/>
</dbReference>
<dbReference type="InterPro" id="IPR016138">
    <property type="entry name" value="Ribosome_inactivat_prot_sub1"/>
</dbReference>
<keyword evidence="6 8" id="KW-0611">Plant defense</keyword>